<dbReference type="Proteomes" id="UP001148838">
    <property type="component" value="Unassembled WGS sequence"/>
</dbReference>
<reference evidence="1 2" key="1">
    <citation type="journal article" date="2022" name="Allergy">
        <title>Genome assembly and annotation of Periplaneta americana reveal a comprehensive cockroach allergen profile.</title>
        <authorList>
            <person name="Wang L."/>
            <person name="Xiong Q."/>
            <person name="Saelim N."/>
            <person name="Wang L."/>
            <person name="Nong W."/>
            <person name="Wan A.T."/>
            <person name="Shi M."/>
            <person name="Liu X."/>
            <person name="Cao Q."/>
            <person name="Hui J.H.L."/>
            <person name="Sookrung N."/>
            <person name="Leung T.F."/>
            <person name="Tungtrongchitr A."/>
            <person name="Tsui S.K.W."/>
        </authorList>
    </citation>
    <scope>NUCLEOTIDE SEQUENCE [LARGE SCALE GENOMIC DNA]</scope>
    <source>
        <strain evidence="1">PWHHKU_190912</strain>
    </source>
</reference>
<gene>
    <name evidence="1" type="ORF">ANN_13431</name>
</gene>
<dbReference type="EMBL" id="JAJSOF020000009">
    <property type="protein sequence ID" value="KAJ4446734.1"/>
    <property type="molecule type" value="Genomic_DNA"/>
</dbReference>
<comment type="caution">
    <text evidence="1">The sequence shown here is derived from an EMBL/GenBank/DDBJ whole genome shotgun (WGS) entry which is preliminary data.</text>
</comment>
<sequence>MLGIFVRDLEQNLKEGEFVIVGYDGQQYPAVVKKLPSGEEEGPTVDCMTKSIKGWKWPAKEDMLVYKWSDVKTRINPPKMCGKKGIFSIPELMEMYYKVFCSLNYIEVRSIAGYVDYGCIGICLNDVELLRQEDFCVQPEVPIEQRHPRLSSLRMRGLLQGDNAGEMSPGSITESYPAFARIGLRENPGKNLNQVTFPDRDSNPGHLVSRPDALTVTPQEWTTKCSRNRTLKSDFVRECH</sequence>
<evidence type="ECO:0000313" key="2">
    <source>
        <dbReference type="Proteomes" id="UP001148838"/>
    </source>
</evidence>
<name>A0ABQ8TLG9_PERAM</name>
<protein>
    <submittedName>
        <fullName evidence="1">Uncharacterized protein</fullName>
    </submittedName>
</protein>
<keyword evidence="2" id="KW-1185">Reference proteome</keyword>
<proteinExistence type="predicted"/>
<organism evidence="1 2">
    <name type="scientific">Periplaneta americana</name>
    <name type="common">American cockroach</name>
    <name type="synonym">Blatta americana</name>
    <dbReference type="NCBI Taxonomy" id="6978"/>
    <lineage>
        <taxon>Eukaryota</taxon>
        <taxon>Metazoa</taxon>
        <taxon>Ecdysozoa</taxon>
        <taxon>Arthropoda</taxon>
        <taxon>Hexapoda</taxon>
        <taxon>Insecta</taxon>
        <taxon>Pterygota</taxon>
        <taxon>Neoptera</taxon>
        <taxon>Polyneoptera</taxon>
        <taxon>Dictyoptera</taxon>
        <taxon>Blattodea</taxon>
        <taxon>Blattoidea</taxon>
        <taxon>Blattidae</taxon>
        <taxon>Blattinae</taxon>
        <taxon>Periplaneta</taxon>
    </lineage>
</organism>
<evidence type="ECO:0000313" key="1">
    <source>
        <dbReference type="EMBL" id="KAJ4446734.1"/>
    </source>
</evidence>
<accession>A0ABQ8TLG9</accession>